<keyword evidence="2" id="KW-1185">Reference proteome</keyword>
<proteinExistence type="predicted"/>
<sequence>MNDMSGSQFVVHNDLPTVGVDASREIGTHVPCVANMGDKAYEIIDTSGFGSIAMANASFRRSDPSFLDYKNPSKSFKDVLFGSDTLNDFPDLKFLGEFLVTLLD</sequence>
<accession>A0ABD0W422</accession>
<dbReference type="EMBL" id="JANQDX010000002">
    <property type="protein sequence ID" value="KAL0928086.1"/>
    <property type="molecule type" value="Genomic_DNA"/>
</dbReference>
<evidence type="ECO:0000313" key="2">
    <source>
        <dbReference type="Proteomes" id="UP001552299"/>
    </source>
</evidence>
<reference evidence="1 2" key="1">
    <citation type="journal article" date="2024" name="Plant Biotechnol. J.">
        <title>Dendrobium thyrsiflorum genome and its molecular insights into genes involved in important horticultural traits.</title>
        <authorList>
            <person name="Chen B."/>
            <person name="Wang J.Y."/>
            <person name="Zheng P.J."/>
            <person name="Li K.L."/>
            <person name="Liang Y.M."/>
            <person name="Chen X.F."/>
            <person name="Zhang C."/>
            <person name="Zhao X."/>
            <person name="He X."/>
            <person name="Zhang G.Q."/>
            <person name="Liu Z.J."/>
            <person name="Xu Q."/>
        </authorList>
    </citation>
    <scope>NUCLEOTIDE SEQUENCE [LARGE SCALE GENOMIC DNA]</scope>
    <source>
        <strain evidence="1">GZMU011</strain>
    </source>
</reference>
<dbReference type="Proteomes" id="UP001552299">
    <property type="component" value="Unassembled WGS sequence"/>
</dbReference>
<protein>
    <submittedName>
        <fullName evidence="1">Uncharacterized protein</fullName>
    </submittedName>
</protein>
<evidence type="ECO:0000313" key="1">
    <source>
        <dbReference type="EMBL" id="KAL0928086.1"/>
    </source>
</evidence>
<dbReference type="AlphaFoldDB" id="A0ABD0W422"/>
<comment type="caution">
    <text evidence="1">The sequence shown here is derived from an EMBL/GenBank/DDBJ whole genome shotgun (WGS) entry which is preliminary data.</text>
</comment>
<name>A0ABD0W422_DENTH</name>
<organism evidence="1 2">
    <name type="scientific">Dendrobium thyrsiflorum</name>
    <name type="common">Pinecone-like raceme dendrobium</name>
    <name type="synonym">Orchid</name>
    <dbReference type="NCBI Taxonomy" id="117978"/>
    <lineage>
        <taxon>Eukaryota</taxon>
        <taxon>Viridiplantae</taxon>
        <taxon>Streptophyta</taxon>
        <taxon>Embryophyta</taxon>
        <taxon>Tracheophyta</taxon>
        <taxon>Spermatophyta</taxon>
        <taxon>Magnoliopsida</taxon>
        <taxon>Liliopsida</taxon>
        <taxon>Asparagales</taxon>
        <taxon>Orchidaceae</taxon>
        <taxon>Epidendroideae</taxon>
        <taxon>Malaxideae</taxon>
        <taxon>Dendrobiinae</taxon>
        <taxon>Dendrobium</taxon>
    </lineage>
</organism>
<gene>
    <name evidence="1" type="ORF">M5K25_002325</name>
</gene>